<comment type="caution">
    <text evidence="3">The sequence shown here is derived from an EMBL/GenBank/DDBJ whole genome shotgun (WGS) entry which is preliminary data.</text>
</comment>
<feature type="region of interest" description="Disordered" evidence="1">
    <location>
        <begin position="139"/>
        <end position="225"/>
    </location>
</feature>
<dbReference type="AlphaFoldDB" id="A0A7X5BUN2"/>
<evidence type="ECO:0000259" key="2">
    <source>
        <dbReference type="Pfam" id="PF13699"/>
    </source>
</evidence>
<dbReference type="Proteomes" id="UP000537825">
    <property type="component" value="Unassembled WGS sequence"/>
</dbReference>
<dbReference type="InterPro" id="IPR025295">
    <property type="entry name" value="eCIS_core_dom"/>
</dbReference>
<dbReference type="EMBL" id="JAAAPK010000004">
    <property type="protein sequence ID" value="NBC41372.1"/>
    <property type="molecule type" value="Genomic_DNA"/>
</dbReference>
<organism evidence="3 4">
    <name type="scientific">Corallococcus exiguus</name>
    <dbReference type="NCBI Taxonomy" id="83462"/>
    <lineage>
        <taxon>Bacteria</taxon>
        <taxon>Pseudomonadati</taxon>
        <taxon>Myxococcota</taxon>
        <taxon>Myxococcia</taxon>
        <taxon>Myxococcales</taxon>
        <taxon>Cystobacterineae</taxon>
        <taxon>Myxococcaceae</taxon>
        <taxon>Corallococcus</taxon>
    </lineage>
</organism>
<protein>
    <submittedName>
        <fullName evidence="3">DUF4157 domain-containing protein</fullName>
    </submittedName>
</protein>
<feature type="region of interest" description="Disordered" evidence="1">
    <location>
        <begin position="1"/>
        <end position="120"/>
    </location>
</feature>
<accession>A0A7X5BUN2</accession>
<feature type="compositionally biased region" description="Basic and acidic residues" evidence="1">
    <location>
        <begin position="90"/>
        <end position="110"/>
    </location>
</feature>
<name>A0A7X5BUN2_9BACT</name>
<evidence type="ECO:0000256" key="1">
    <source>
        <dbReference type="SAM" id="MobiDB-lite"/>
    </source>
</evidence>
<feature type="domain" description="eCIS core" evidence="2">
    <location>
        <begin position="373"/>
        <end position="425"/>
    </location>
</feature>
<keyword evidence="4" id="KW-1185">Reference proteome</keyword>
<proteinExistence type="predicted"/>
<dbReference type="RefSeq" id="WP_139915306.1">
    <property type="nucleotide sequence ID" value="NZ_CBCSLE010000036.1"/>
</dbReference>
<evidence type="ECO:0000313" key="3">
    <source>
        <dbReference type="EMBL" id="NBC41372.1"/>
    </source>
</evidence>
<gene>
    <name evidence="3" type="ORF">GTZ93_16210</name>
</gene>
<dbReference type="Pfam" id="PF13699">
    <property type="entry name" value="eCIS_core"/>
    <property type="match status" value="1"/>
</dbReference>
<evidence type="ECO:0000313" key="4">
    <source>
        <dbReference type="Proteomes" id="UP000537825"/>
    </source>
</evidence>
<feature type="compositionally biased region" description="Basic and acidic residues" evidence="1">
    <location>
        <begin position="17"/>
        <end position="70"/>
    </location>
</feature>
<feature type="region of interest" description="Disordered" evidence="1">
    <location>
        <begin position="242"/>
        <end position="322"/>
    </location>
</feature>
<feature type="compositionally biased region" description="Basic and acidic residues" evidence="1">
    <location>
        <begin position="156"/>
        <end position="168"/>
    </location>
</feature>
<sequence>MGSVNAVIGAGGAPKVDPAEAQRRAEEARQKAEAARLAAEARRKAATEARDNLTQAKHDADAARRQKTAAEKAVTNARKAADRPGQTPAEAKKSKEALADAEKKLKEASDASRAAAQKLQDAEEKAALAAKSAEEAMHKANAAAVAESKTPPYSQKDIDRVKPTKNELDSAFEGTSRRTKLEKLLGLTPPPPQEVIQSTGTGEAPGTPFDAVGTKDAQDAKATAMATEGHETYDAFVPEARSRPPVQQAAAIAPRPVTDAKGLGRPNNQKPTDARGVSRKTETLSGAKSSVPPRPPAVTEYYKLKNQGPPQRSDFPEGGLGTKDYNDSTREYHQTLNAASSKASSYFLQQTKDDLLKTPIGRALQKEAERVGVKLHVLSDSEYQKRYPDTGAVTLNKDIYFPISSVDPANEDGIDIYTHELAHVALGEAVGKEGDSLDSRIGRTREHFQRIGLNPADGERLARETFEWNDSISRSHVFTSTVGRDLDRERKGLPRESDAIRNKLYKLTAERELGLSISRQLDATEKPITQRDAEALWAASPQGRARPLKGQELLDFFAEIQSEWYVESQLV</sequence>
<reference evidence="3 4" key="1">
    <citation type="submission" date="2020-01" db="EMBL/GenBank/DDBJ databases">
        <title>The draft genome sequence of Corallococcus exiguus DSM 14696.</title>
        <authorList>
            <person name="Zhang X."/>
            <person name="Zhu H."/>
        </authorList>
    </citation>
    <scope>NUCLEOTIDE SEQUENCE [LARGE SCALE GENOMIC DNA]</scope>
    <source>
        <strain evidence="3 4">DSM 14696</strain>
    </source>
</reference>